<evidence type="ECO:0000313" key="13">
    <source>
        <dbReference type="Proteomes" id="UP001054837"/>
    </source>
</evidence>
<feature type="compositionally biased region" description="Acidic residues" evidence="10">
    <location>
        <begin position="1387"/>
        <end position="1408"/>
    </location>
</feature>
<dbReference type="FunFam" id="3.30.160.60:FF:000145">
    <property type="entry name" value="Zinc finger protein 574"/>
    <property type="match status" value="1"/>
</dbReference>
<evidence type="ECO:0000313" key="12">
    <source>
        <dbReference type="EMBL" id="GIY64640.1"/>
    </source>
</evidence>
<name>A0AAV4V3Y8_9ARAC</name>
<feature type="domain" description="C2H2-type" evidence="11">
    <location>
        <begin position="1810"/>
        <end position="1837"/>
    </location>
</feature>
<dbReference type="Gene3D" id="3.30.160.60">
    <property type="entry name" value="Classic Zinc Finger"/>
    <property type="match status" value="5"/>
</dbReference>
<keyword evidence="6" id="KW-0805">Transcription regulation</keyword>
<dbReference type="InterPro" id="IPR051969">
    <property type="entry name" value="Zinc-finger_DNA-bd_regulators"/>
</dbReference>
<dbReference type="PANTHER" id="PTHR45944:SF2">
    <property type="entry name" value="SCHNURRI, ISOFORM F"/>
    <property type="match status" value="1"/>
</dbReference>
<keyword evidence="5" id="KW-0862">Zinc</keyword>
<evidence type="ECO:0000256" key="10">
    <source>
        <dbReference type="SAM" id="MobiDB-lite"/>
    </source>
</evidence>
<feature type="region of interest" description="Disordered" evidence="10">
    <location>
        <begin position="435"/>
        <end position="464"/>
    </location>
</feature>
<dbReference type="FunFam" id="3.30.160.60:FF:000083">
    <property type="entry name" value="Immunodeficiency virus type I enhancer binding protein 1"/>
    <property type="match status" value="1"/>
</dbReference>
<dbReference type="GO" id="GO:0008270">
    <property type="term" value="F:zinc ion binding"/>
    <property type="evidence" value="ECO:0007669"/>
    <property type="project" value="UniProtKB-KW"/>
</dbReference>
<dbReference type="EMBL" id="BPLQ01012349">
    <property type="protein sequence ID" value="GIY64640.1"/>
    <property type="molecule type" value="Genomic_DNA"/>
</dbReference>
<dbReference type="InterPro" id="IPR036236">
    <property type="entry name" value="Znf_C2H2_sf"/>
</dbReference>
<sequence length="2197" mass="242378">MVFNHPTGGYIKKKTDPGLVLIKNETFKHFSTNNDLVFKIKKTVSSNIPPPTNNEKTEREHIEVSKSLNDINMVSQPEVNNNVVKHVQDVNKININDTKNCSVNSTENSGKHNHWKSVAIDSISTSSVLSMSVTNSFSSVSTTNATRKLTSALNAVELPVLKIGKKSSSPTESMTDSKDKIKVSLPQINQDVNSIDNLDGGETLEVEKQNIEMSGVIPTANANEGIGSKLESQQVNYRISSTENRINYAKETANPVLEQNCQLPSSVYGTTASNIERVLTGFQITEKNGQNNLNTSGKTSFLQEILENKTVKITSNSSISNLNEGKNVNCVKMQVSSSENSELPISVNQFVSTSTESKDTARTESNTSSKLKIHIPDSLCNEDSNSSVHSTESQKMKFPKITSPQILEQHISKIISENAAIVTLDPMWSRRYFKQTSQNSTSSHEGDSKKSSSKGNRTNDDKNLTIENCNKSKLHSALLGGCEGEGLHNTKISSSGSVISSKDKNLSQYGNLLTTVPSASMYSKIVCSVSEDDVKGGVIKSFFNLKQNQNNKPKAFLLLDKDSSSQHPQNPEGSIIKDLLLKSKSQEDLKTESETEDRHLLYGSSYSAESISVMNDKSEKHIFIFKCSQCNAEFSNKYNLDIHAPFCEATNHLLYLRDSTEKIKLKETNAQSKSFGILDFQSKVRGQKWEGVPKNESISEDTDDEVGPILKKQLLMPRSPPMKRRKVSDSLLLGSNLMDQSFENGNLSKALNNFEILPHRGRSQSVHLYGGEVHVMDGAKTKKIKIKTTLPCAFSTFTNKFSTANTGKKSKISDDLEIEKDSPGVIVTIAQHIHNSGGTVHLPTRKSSSSISPVVSISSISESIPKYPKPVTTPISSFSKSGYQLDVFNDHKESPIQNLSYPFDFFPGPDSKVLPIPMRMSHSIKGNDLMPSSIIDEVSPSTMKIALSPGNKPFYSPIFPAGEKCFDLPTAFKINEKTSANQPVVPTVLFTPSSPTLPSTDNENVFSTSSTSISETTKKFLAPARPTSLPLKKKPITMVSSTLVSPDTPRPKKSCVQLYLNGHAYTYLGLKCSTRSTYCSIYRPQPMFVLQDTNPNLSMYSNWQIVPAKEELSGLTPGEMIALYCSKQRESKAICVNAKLGEPLIFTHSSYWTYRSQDHSESNGSSKLTKSNQVKDLQIPSENPQVSTIGEVSIEFIGENSRSDSVISSQENKSDKKIVFTDESSVHVDTENTLSDDADLNNSNDDDDEEDCQDDGNESLTDSSQPQPPKRVKIFEGGFKSNEDYTYVRGRGRGKYVCEECGIRCKKPSMLKKHIRTHTDLRPYKCRHCSFAFKTKGNLTKHMKSKAHHKKCTELGIFPVPTTTDDSQIDEEALAKQTEKKKIQFSDGEDADDDEDEDSDESEDECESDASSMISSNQKSKMLSNGHSKKSDSQEKCSISSVDETIKDSDSVSQYTLEQEAVKSLLNLSALGEPSQWSTSTGDLTDVTSSGETEAGSSTVRSDQSLLSPSQLTLHNMSVIPTRCKNISDQWLSTETQGHRPRSYSADVPQSSGKDALTKFKLSRIMNSETLTVPVDESSEFGGREQYARRYSISVAREARKPQIANPPEWGRLDNTSQKWPEGETSDQPMDLSITRSLSKGKSIYAAGIAGSLLNIVPQENEPESNLDAFGDSYQLKLPVLSPQVLVDYETGCSNNTPEASLLPLTDESTTFGPGTSRSLYFVQDVPTSDTIANRKEADVSEDPPSPDITDYVVCSPVSPPTLDDGSYYYTQENMSQASTNSEDSASSSRFRAEFIVPSSSSSGMEEGKCICRICNKTFAKSSHLRLHVNIHYFERPFRCDNCAVSFRTKGHLQKHKRSVSHYNKVNMNLTFGTPTVDNPRPFKCADCKIAFRIHGHLAKHLRSKMHIMKLECLGKLPFGMYAEMERSGVSLNEIDTTDCNNSLESLQMMAQKLYQRDPRRMRWQGTEQTSDANCAVSAASTNALMDSMLPVNEPLTTNFDSVCAPIGIPASTFTSSVHLSENEEVKQELGETGALHMATVFSESDNAISPLSHFIISQPTAVPSQETIQRVEVSENDSSVSLHRSCTCHICGRLFKSAKFLQVHLYCDHPTWNPSSVCEAPSSNSSISSVSNSHELVCKLCGKQFTNQKELQQHLLSHAQPRPFVCEEQNSAIEVVQEMDLANEASEDLSFASSGT</sequence>
<feature type="domain" description="C2H2-type" evidence="11">
    <location>
        <begin position="2137"/>
        <end position="2164"/>
    </location>
</feature>
<evidence type="ECO:0000259" key="11">
    <source>
        <dbReference type="PROSITE" id="PS50157"/>
    </source>
</evidence>
<dbReference type="SMART" id="SM00355">
    <property type="entry name" value="ZnF_C2H2"/>
    <property type="match status" value="8"/>
</dbReference>
<feature type="region of interest" description="Disordered" evidence="10">
    <location>
        <begin position="352"/>
        <end position="397"/>
    </location>
</feature>
<feature type="compositionally biased region" description="Polar residues" evidence="10">
    <location>
        <begin position="381"/>
        <end position="393"/>
    </location>
</feature>
<keyword evidence="4 9" id="KW-0863">Zinc-finger</keyword>
<evidence type="ECO:0000256" key="8">
    <source>
        <dbReference type="ARBA" id="ARBA00023242"/>
    </source>
</evidence>
<feature type="region of interest" description="Disordered" evidence="10">
    <location>
        <begin position="1473"/>
        <end position="1507"/>
    </location>
</feature>
<feature type="region of interest" description="Disordered" evidence="10">
    <location>
        <begin position="1227"/>
        <end position="1273"/>
    </location>
</feature>
<evidence type="ECO:0000256" key="3">
    <source>
        <dbReference type="ARBA" id="ARBA00022737"/>
    </source>
</evidence>
<comment type="caution">
    <text evidence="12">The sequence shown here is derived from an EMBL/GenBank/DDBJ whole genome shotgun (WGS) entry which is preliminary data.</text>
</comment>
<accession>A0AAV4V3Y8</accession>
<evidence type="ECO:0000256" key="4">
    <source>
        <dbReference type="ARBA" id="ARBA00022771"/>
    </source>
</evidence>
<keyword evidence="8" id="KW-0539">Nucleus</keyword>
<feature type="compositionally biased region" description="Low complexity" evidence="10">
    <location>
        <begin position="1488"/>
        <end position="1499"/>
    </location>
</feature>
<feature type="domain" description="C2H2-type" evidence="11">
    <location>
        <begin position="1883"/>
        <end position="1912"/>
    </location>
</feature>
<dbReference type="GO" id="GO:0000981">
    <property type="term" value="F:DNA-binding transcription factor activity, RNA polymerase II-specific"/>
    <property type="evidence" value="ECO:0007669"/>
    <property type="project" value="TreeGrafter"/>
</dbReference>
<feature type="domain" description="C2H2-type" evidence="11">
    <location>
        <begin position="2087"/>
        <end position="2115"/>
    </location>
</feature>
<keyword evidence="13" id="KW-1185">Reference proteome</keyword>
<feature type="region of interest" description="Disordered" evidence="10">
    <location>
        <begin position="1605"/>
        <end position="1630"/>
    </location>
</feature>
<proteinExistence type="predicted"/>
<feature type="compositionally biased region" description="Acidic residues" evidence="10">
    <location>
        <begin position="1234"/>
        <end position="1257"/>
    </location>
</feature>
<keyword evidence="7" id="KW-0804">Transcription</keyword>
<dbReference type="GO" id="GO:0000978">
    <property type="term" value="F:RNA polymerase II cis-regulatory region sequence-specific DNA binding"/>
    <property type="evidence" value="ECO:0007669"/>
    <property type="project" value="TreeGrafter"/>
</dbReference>
<feature type="region of interest" description="Disordered" evidence="10">
    <location>
        <begin position="1376"/>
        <end position="1442"/>
    </location>
</feature>
<dbReference type="PROSITE" id="PS50157">
    <property type="entry name" value="ZINC_FINGER_C2H2_2"/>
    <property type="match status" value="7"/>
</dbReference>
<feature type="domain" description="C2H2-type" evidence="11">
    <location>
        <begin position="1296"/>
        <end position="1323"/>
    </location>
</feature>
<dbReference type="Pfam" id="PF13894">
    <property type="entry name" value="zf-C2H2_4"/>
    <property type="match status" value="1"/>
</dbReference>
<evidence type="ECO:0000256" key="7">
    <source>
        <dbReference type="ARBA" id="ARBA00023163"/>
    </source>
</evidence>
<dbReference type="Proteomes" id="UP001054837">
    <property type="component" value="Unassembled WGS sequence"/>
</dbReference>
<evidence type="ECO:0000256" key="2">
    <source>
        <dbReference type="ARBA" id="ARBA00022723"/>
    </source>
</evidence>
<protein>
    <submittedName>
        <fullName evidence="12">Zinc finger protein 40</fullName>
    </submittedName>
</protein>
<dbReference type="InterPro" id="IPR013087">
    <property type="entry name" value="Znf_C2H2_type"/>
</dbReference>
<feature type="domain" description="C2H2-type" evidence="11">
    <location>
        <begin position="1324"/>
        <end position="1348"/>
    </location>
</feature>
<evidence type="ECO:0000256" key="5">
    <source>
        <dbReference type="ARBA" id="ARBA00022833"/>
    </source>
</evidence>
<keyword evidence="3" id="KW-0677">Repeat</keyword>
<feature type="region of interest" description="Disordered" evidence="10">
    <location>
        <begin position="1157"/>
        <end position="1185"/>
    </location>
</feature>
<dbReference type="PANTHER" id="PTHR45944">
    <property type="entry name" value="SCHNURRI, ISOFORM F"/>
    <property type="match status" value="1"/>
</dbReference>
<organism evidence="12 13">
    <name type="scientific">Caerostris darwini</name>
    <dbReference type="NCBI Taxonomy" id="1538125"/>
    <lineage>
        <taxon>Eukaryota</taxon>
        <taxon>Metazoa</taxon>
        <taxon>Ecdysozoa</taxon>
        <taxon>Arthropoda</taxon>
        <taxon>Chelicerata</taxon>
        <taxon>Arachnida</taxon>
        <taxon>Araneae</taxon>
        <taxon>Araneomorphae</taxon>
        <taxon>Entelegynae</taxon>
        <taxon>Araneoidea</taxon>
        <taxon>Araneidae</taxon>
        <taxon>Caerostris</taxon>
    </lineage>
</organism>
<comment type="subcellular location">
    <subcellularLocation>
        <location evidence="1">Nucleus</location>
    </subcellularLocation>
</comment>
<feature type="domain" description="C2H2-type" evidence="11">
    <location>
        <begin position="1838"/>
        <end position="1867"/>
    </location>
</feature>
<dbReference type="SUPFAM" id="SSF57667">
    <property type="entry name" value="beta-beta-alpha zinc fingers"/>
    <property type="match status" value="4"/>
</dbReference>
<feature type="compositionally biased region" description="Polar residues" evidence="10">
    <location>
        <begin position="1162"/>
        <end position="1185"/>
    </location>
</feature>
<evidence type="ECO:0000256" key="1">
    <source>
        <dbReference type="ARBA" id="ARBA00004123"/>
    </source>
</evidence>
<evidence type="ECO:0000256" key="6">
    <source>
        <dbReference type="ARBA" id="ARBA00023015"/>
    </source>
</evidence>
<feature type="compositionally biased region" description="Polar residues" evidence="10">
    <location>
        <begin position="1475"/>
        <end position="1487"/>
    </location>
</feature>
<evidence type="ECO:0000256" key="9">
    <source>
        <dbReference type="PROSITE-ProRule" id="PRU00042"/>
    </source>
</evidence>
<gene>
    <name evidence="12" type="primary">Hivep1</name>
    <name evidence="12" type="ORF">CDAR_103011</name>
</gene>
<reference evidence="12 13" key="1">
    <citation type="submission" date="2021-06" db="EMBL/GenBank/DDBJ databases">
        <title>Caerostris darwini draft genome.</title>
        <authorList>
            <person name="Kono N."/>
            <person name="Arakawa K."/>
        </authorList>
    </citation>
    <scope>NUCLEOTIDE SEQUENCE [LARGE SCALE GENOMIC DNA]</scope>
</reference>
<dbReference type="GO" id="GO:0005634">
    <property type="term" value="C:nucleus"/>
    <property type="evidence" value="ECO:0007669"/>
    <property type="project" value="UniProtKB-SubCell"/>
</dbReference>
<dbReference type="Pfam" id="PF00096">
    <property type="entry name" value="zf-C2H2"/>
    <property type="match status" value="3"/>
</dbReference>
<dbReference type="PROSITE" id="PS00028">
    <property type="entry name" value="ZINC_FINGER_C2H2_1"/>
    <property type="match status" value="7"/>
</dbReference>
<keyword evidence="2" id="KW-0479">Metal-binding</keyword>
<feature type="compositionally biased region" description="Polar residues" evidence="10">
    <location>
        <begin position="1413"/>
        <end position="1426"/>
    </location>
</feature>